<feature type="transmembrane region" description="Helical" evidence="1">
    <location>
        <begin position="406"/>
        <end position="430"/>
    </location>
</feature>
<accession>A0A3G1L1C6</accession>
<feature type="transmembrane region" description="Helical" evidence="1">
    <location>
        <begin position="450"/>
        <end position="468"/>
    </location>
</feature>
<name>A0A3G1L1C6_FORW1</name>
<feature type="transmembrane region" description="Helical" evidence="1">
    <location>
        <begin position="259"/>
        <end position="279"/>
    </location>
</feature>
<organism evidence="2 3">
    <name type="scientific">Formimonas warabiya</name>
    <dbReference type="NCBI Taxonomy" id="1761012"/>
    <lineage>
        <taxon>Bacteria</taxon>
        <taxon>Bacillati</taxon>
        <taxon>Bacillota</taxon>
        <taxon>Clostridia</taxon>
        <taxon>Eubacteriales</taxon>
        <taxon>Peptococcaceae</taxon>
        <taxon>Candidatus Formimonas</taxon>
    </lineage>
</organism>
<dbReference type="EMBL" id="CP017634">
    <property type="protein sequence ID" value="ATW28467.1"/>
    <property type="molecule type" value="Genomic_DNA"/>
</dbReference>
<feature type="transmembrane region" description="Helical" evidence="1">
    <location>
        <begin position="195"/>
        <end position="217"/>
    </location>
</feature>
<evidence type="ECO:0000313" key="2">
    <source>
        <dbReference type="EMBL" id="ATW28467.1"/>
    </source>
</evidence>
<evidence type="ECO:0000256" key="1">
    <source>
        <dbReference type="SAM" id="Phobius"/>
    </source>
</evidence>
<keyword evidence="1" id="KW-0812">Transmembrane</keyword>
<feature type="transmembrane region" description="Helical" evidence="1">
    <location>
        <begin position="285"/>
        <end position="308"/>
    </location>
</feature>
<feature type="transmembrane region" description="Helical" evidence="1">
    <location>
        <begin position="363"/>
        <end position="386"/>
    </location>
</feature>
<protein>
    <submittedName>
        <fullName evidence="2">C4-dicarboxylate ABC transporter</fullName>
    </submittedName>
</protein>
<sequence>MTRIRSQLTFVIAIAYLSNVLFQSVLIHQLILILTALAIILSLIAVTDSSKVIGYFLFALSIMLLLYFHAPLSIWAQAVEANLYLVVMFTLVPLLRIPIQHGGYFEALQGFFRRYVNNNRRFYLLVSFIAAFLGILVNLAVVPLVHEIAKASDLSANKKLLCSAISRGFFTCTIWAPTAASIALIIQLTGAKWHLFFPFAIFSGMIAGLIGYIMTVVEEKRSEKALRAYAVTLAEEIGTGEVLPGATQEQSGEINYHKVIELCIFGSALITGIGLVSFFTGMSTLIVVSIASVIFPVIWLTFIGRLPVFFREFKGEYFHTCLPGLKNEITLFVGAGLFAASITYSHLGNYVPSILSLLVGNNILLFSIVVVSLSHILAVLGVHPIVTVTIIGETVKAAQYGVTPTYMAMILAVSWSMGVIMSPSSANIIAVAGLAGQSPMRVGPYWNGKYALISSVVLLIMLTIFRWLGIL</sequence>
<keyword evidence="1" id="KW-0472">Membrane</keyword>
<proteinExistence type="predicted"/>
<feature type="transmembrane region" description="Helical" evidence="1">
    <location>
        <begin position="122"/>
        <end position="145"/>
    </location>
</feature>
<feature type="transmembrane region" description="Helical" evidence="1">
    <location>
        <begin position="82"/>
        <end position="102"/>
    </location>
</feature>
<reference evidence="2 3" key="1">
    <citation type="submission" date="2016-10" db="EMBL/GenBank/DDBJ databases">
        <title>Complete Genome Sequence of Peptococcaceae strain DCMF.</title>
        <authorList>
            <person name="Edwards R.J."/>
            <person name="Holland S.I."/>
            <person name="Deshpande N.P."/>
            <person name="Wong Y.K."/>
            <person name="Ertan H."/>
            <person name="Manefield M."/>
            <person name="Russell T.L."/>
            <person name="Lee M.J."/>
        </authorList>
    </citation>
    <scope>NUCLEOTIDE SEQUENCE [LARGE SCALE GENOMIC DNA]</scope>
    <source>
        <strain evidence="2 3">DCMF</strain>
    </source>
</reference>
<feature type="transmembrane region" description="Helical" evidence="1">
    <location>
        <begin position="52"/>
        <end position="70"/>
    </location>
</feature>
<dbReference type="AlphaFoldDB" id="A0A3G1L1C6"/>
<gene>
    <name evidence="2" type="ORF">DCMF_08390</name>
</gene>
<keyword evidence="1" id="KW-1133">Transmembrane helix</keyword>
<evidence type="ECO:0000313" key="3">
    <source>
        <dbReference type="Proteomes" id="UP000323521"/>
    </source>
</evidence>
<feature type="transmembrane region" description="Helical" evidence="1">
    <location>
        <begin position="329"/>
        <end position="351"/>
    </location>
</feature>
<feature type="transmembrane region" description="Helical" evidence="1">
    <location>
        <begin position="165"/>
        <end position="189"/>
    </location>
</feature>
<dbReference type="Proteomes" id="UP000323521">
    <property type="component" value="Chromosome"/>
</dbReference>
<keyword evidence="3" id="KW-1185">Reference proteome</keyword>
<dbReference type="KEGG" id="fwa:DCMF_08390"/>
<feature type="transmembrane region" description="Helical" evidence="1">
    <location>
        <begin position="20"/>
        <end position="46"/>
    </location>
</feature>